<organism evidence="1 2">
    <name type="scientific">Dallia pectoralis</name>
    <name type="common">Alaska blackfish</name>
    <dbReference type="NCBI Taxonomy" id="75939"/>
    <lineage>
        <taxon>Eukaryota</taxon>
        <taxon>Metazoa</taxon>
        <taxon>Chordata</taxon>
        <taxon>Craniata</taxon>
        <taxon>Vertebrata</taxon>
        <taxon>Euteleostomi</taxon>
        <taxon>Actinopterygii</taxon>
        <taxon>Neopterygii</taxon>
        <taxon>Teleostei</taxon>
        <taxon>Protacanthopterygii</taxon>
        <taxon>Esociformes</taxon>
        <taxon>Umbridae</taxon>
        <taxon>Dallia</taxon>
    </lineage>
</organism>
<proteinExistence type="predicted"/>
<reference evidence="1" key="1">
    <citation type="submission" date="2021-05" db="EMBL/GenBank/DDBJ databases">
        <authorList>
            <person name="Pan Q."/>
            <person name="Jouanno E."/>
            <person name="Zahm M."/>
            <person name="Klopp C."/>
            <person name="Cabau C."/>
            <person name="Louis A."/>
            <person name="Berthelot C."/>
            <person name="Parey E."/>
            <person name="Roest Crollius H."/>
            <person name="Montfort J."/>
            <person name="Robinson-Rechavi M."/>
            <person name="Bouchez O."/>
            <person name="Lampietro C."/>
            <person name="Lopez Roques C."/>
            <person name="Donnadieu C."/>
            <person name="Postlethwait J."/>
            <person name="Bobe J."/>
            <person name="Dillon D."/>
            <person name="Chandos A."/>
            <person name="von Hippel F."/>
            <person name="Guiguen Y."/>
        </authorList>
    </citation>
    <scope>NUCLEOTIDE SEQUENCE</scope>
    <source>
        <strain evidence="1">YG-Jan2019</strain>
    </source>
</reference>
<dbReference type="Proteomes" id="UP001157502">
    <property type="component" value="Chromosome 20"/>
</dbReference>
<sequence>MNALPASFYGKIDKRNPVISGFDRDIKEFLSFMKRISNSPKYDHNSYARGAETIFKIWNEYKTRIPTSYYEEQMLQIADFLFDVKLYRLALWQGYSRYLQQFSTANIQDISDVEHFKMTFFPMGFDTDQAKLTLRALQGTCLCAFQLERETAGHPSPQGIQELLNILGFARILMQAVLPYERLCWVLYNGSLCIFNICRNLMSMGYSAQAMEFLLWACICLETSTPLMTAKFLTWRVTLYCSVCQCYYDSQANVQAEAFARRALSKVSELGKLEEMSGLVAVNETQRAYKEATIKLAAMVFKQLVYEKRRKPKGLFRPKQKSNLKENQNMQWPRTPTERALMEMFEGNAAQFLAIVEALWDSSHRPLQTGMPKEFEIQEVCLELMSAGISILSGVGGSPEPDRNDSLPTCLNAVTANFTLMEMATAGENKVSVEAAVHFVKLLFGYEQWDMFGMLSDAMTHSVLPGREGQFYRKTELELSMLDAMGRILSAQKNKFNTKEDTVSEKDRQPGVVMSVEFVGLVQTLHTCVCGSAQDVQPDRELVTDIVLYLWSKCKTVFQRAQVRHWDPIRFMSKMENQDKWVWTLSVLSEVAHACDLADSDPMVLAELTIRLAMVLESTADSTRHSGRNTASSEDNGMGATPTEEKSMTEQLQSVREVVERGLDGVTRGWSRLLPRDGAAMSDTKFACQSTPDGREDKRMKSSSPSLSRSLVLMDLYVELLSVQHRVSLKMIHTFPAEHKHHAGDSRRSRRPLSYVATTDATANKAEAESVLLARIKKNKISKALFLVQKALLSHRKDQKSSTSKGLLEEAVVLMEKAEVEEKKLFIMSVPSEGKKGAVEKDRSTRPPPAPVLLSRNSHSMTFTPAPYALEDQVCWYHIYGREAEGLNLKVRLGDNNLVGTGDKVPASGERSLRVDGLEQNQTYVFAVAAYDAQGRLVGGAIGETTRPLLASLPLPLLTIWAHLAQAAYQTGQYAVAKRACSQLWCHFTLPKDLQGPGSTVEGLAQTRLRLETLQHSSPLLLQLFLSSIFTETEIHIQEGALFCDSLSHRGPLIWVQEARLAECERLLVAIDLSLWLNDSSAALQAVVACYGLLAPLIFHQISAEPVVQVLIKCLMVLTEISGVVKQKCRATTTESVVHMIACMTYFVAKELRTMEKHQMAAAVIDQGRKLLHEVLETMQVLRKAGSIQGEEEHNERMVALEGSVMKNKKTGTFTHDSSPWSRAVNHDQELTGLEDPALLYIVVTDCPLEAALNELMTFKRKSCFMELSVVLLQRAMEEGPLELVVQWGHDIFSWLSRRDEEMTSPKKGFGERPILGKDQKTLSSSITDNKKNKAGAHPSEKKKKNKKLLQGKRLLALRDQNTDREVKAVETMLTQLAPLVRRHQQRRRLRQSCSEEAPWKCHLNLTVARAHLGLLRRCLEQHQGLGVLRHNYSQLPSSMFSLAHAGTLVGWSNMPQHIRDPDPTTMSNRTAQQPHLRSQFKASLGNGKESLPGEADIAAGENSGMAECREQNSEVNSPCTQPQNPPAEPTCGTHPQNPPAEPTCGTNLQNPPAEPTVGTNAQNPPVGPDVSETSVAATSLTGRSPNQFLDSIDKAAMHIRRAMVLAHRGGHWTTLQYVCRTVWDQGCTIAPLVERGASVDPPIAFTLDRLYSVLTPLFELASDLLMDMMERLQLWRLFDEEEEQEMEASMHFSPPFDDCNLVDLRWIRSLVLHTLELLFFKARWENLAHLGLLLNSHTRGRYTNVITPLLVHAQRRLLERISSFGGPPVPQPHHVETQKATGQKITCKNYAGRQLLTGWTPSAVPAPGREGHISGNPNTEHLELSEVRRAMCLVCVPLDVDDTISCFREALEQGNHAVQHYRHSRTLLLLLLAHTQPLVKVPFCSESSSQGHGRVDFNVTAFEAPAVGPPDLTSEDFSTLSSIYGCPLPPNQINTVITSYINSIKYLQANNHNSLRTQALHDLGNLYCYNGNRKAAHSYWSKAVDCALQSSGVLDSWDGLSWATGPTQHRRTLQQAGVWGCLQAAILTTKIAQYALNTNIGERTKLCLLSAQLFKCLLQTSLPHPNSDLQYASYTLGEQLIPGLDLFSEPNRGPVGTAVSSLAFLCHWLYTSGHHITALPMLALYLHFVGTLCRDPHLTVKGRILKVKVLTELGLHSQAMKEMAQLTQGEEIPLAHGHHSGTDERVPIRTFYSDRPITDSENLQALEDLVNRHPSSDTSSLYGSRLGWRLTLARVQLILALGSTIHTMPEPLGPGNAQSAIRGVFGYSSDISDEPVGSAVHPDCPPGERDSDSENSHSGSTSMKNKVPTGVQLDLQMETLTQSKLKAFLLRDAGRLLSVQQQLCLSSQPHSDPEEQELAVDTYLLLSNLYLQQGKSALSADVAVSAMTLLQKSPVNQSGSPSPFPAPRPLTSAIRRQSRPKSEQDDTRETEHSGPRRQTGDSPQAVEARERMDQALWLRCRLAVVRSLVAHIPATAIYPGVDSSVEAARLLKEGLQEAEMWGDPDTRVLLLLQAAELDTHRGRPREDSSSLIQEAVHLLSGRCCLSPGSCVTLARATLLLSDLRGPGSQVLHQLTQKLLKKQLCVFGESVSLGDGGTVILPPDPGLSNIYLPQLPLLAKATMRLGHFLAVQAMTRPPSPQASSSTGRSSLTNISSSSSPSPYSRPWVCALEVLQSALLLCQACAARDRQLEADILYCKGMVERCLMSLGDFQPQAVAETLLDSIKVSLSHSHNLQLTRKCYLEMALVYLYQWEQNATAQQELQNPVPPSPPKHAPQKTGWKSLRTSLNRNLTRRESYLLLFWVSVRAAKKASEAMFSCSQLCGTATDKGHLPLTTLWALPDFATSDLLNPCGGLEVMARSASGSTQPEPDTEKRRREHHQLTWVHLSRYFTHLVNLQRIATRPVVARCVDGLVSQSVDGVLALRLVQLQNFFCSHLVGYRGSCSAPDPPTELIMRPQIIQMCPTVKGTMGAQLYPWSFAEKKQLCILWHQPSLSHTLENTDTVLLLFALNNVPLSAMRATARAVVELQCGQKVVSMKRLGLVHTQLVAACHAAKVSSLPADSLAPSNSPRMEKQRRSKTPNMPLAPNPHVQMLQEKIMQCCAAIKDLLQPVSEAAALTEVPFEASLQSLCDLERCFNPASGAIVEGNLLITWLISLLA</sequence>
<name>A0ACC2FXK1_DALPE</name>
<evidence type="ECO:0000313" key="1">
    <source>
        <dbReference type="EMBL" id="KAJ7996134.1"/>
    </source>
</evidence>
<accession>A0ACC2FXK1</accession>
<evidence type="ECO:0000313" key="2">
    <source>
        <dbReference type="Proteomes" id="UP001157502"/>
    </source>
</evidence>
<keyword evidence="2" id="KW-1185">Reference proteome</keyword>
<comment type="caution">
    <text evidence="1">The sequence shown here is derived from an EMBL/GenBank/DDBJ whole genome shotgun (WGS) entry which is preliminary data.</text>
</comment>
<gene>
    <name evidence="1" type="ORF">DPEC_G00233920</name>
</gene>
<dbReference type="EMBL" id="CM055747">
    <property type="protein sequence ID" value="KAJ7996134.1"/>
    <property type="molecule type" value="Genomic_DNA"/>
</dbReference>
<protein>
    <submittedName>
        <fullName evidence="1">Uncharacterized protein</fullName>
    </submittedName>
</protein>